<evidence type="ECO:0000313" key="1">
    <source>
        <dbReference type="EMBL" id="GAG07788.1"/>
    </source>
</evidence>
<sequence>IAIDVLRTTNEIFDTVNMIIFKKFSRIKELSLKYKFINEWDEYLPNTMKIIRE</sequence>
<dbReference type="AlphaFoldDB" id="X0V5L0"/>
<comment type="caution">
    <text evidence="1">The sequence shown here is derived from an EMBL/GenBank/DDBJ whole genome shotgun (WGS) entry which is preliminary data.</text>
</comment>
<dbReference type="EMBL" id="BARS01027075">
    <property type="protein sequence ID" value="GAG07788.1"/>
    <property type="molecule type" value="Genomic_DNA"/>
</dbReference>
<name>X0V5L0_9ZZZZ</name>
<protein>
    <submittedName>
        <fullName evidence="1">Uncharacterized protein</fullName>
    </submittedName>
</protein>
<reference evidence="1" key="1">
    <citation type="journal article" date="2014" name="Front. Microbiol.">
        <title>High frequency of phylogenetically diverse reductive dehalogenase-homologous genes in deep subseafloor sedimentary metagenomes.</title>
        <authorList>
            <person name="Kawai M."/>
            <person name="Futagami T."/>
            <person name="Toyoda A."/>
            <person name="Takaki Y."/>
            <person name="Nishi S."/>
            <person name="Hori S."/>
            <person name="Arai W."/>
            <person name="Tsubouchi T."/>
            <person name="Morono Y."/>
            <person name="Uchiyama I."/>
            <person name="Ito T."/>
            <person name="Fujiyama A."/>
            <person name="Inagaki F."/>
            <person name="Takami H."/>
        </authorList>
    </citation>
    <scope>NUCLEOTIDE SEQUENCE</scope>
    <source>
        <strain evidence="1">Expedition CK06-06</strain>
    </source>
</reference>
<proteinExistence type="predicted"/>
<organism evidence="1">
    <name type="scientific">marine sediment metagenome</name>
    <dbReference type="NCBI Taxonomy" id="412755"/>
    <lineage>
        <taxon>unclassified sequences</taxon>
        <taxon>metagenomes</taxon>
        <taxon>ecological metagenomes</taxon>
    </lineage>
</organism>
<gene>
    <name evidence="1" type="ORF">S01H1_42568</name>
</gene>
<feature type="non-terminal residue" evidence="1">
    <location>
        <position position="1"/>
    </location>
</feature>
<accession>X0V5L0</accession>